<accession>A0A521BYC4</accession>
<name>A0A521BYC4_9BACT</name>
<sequence>MPQQNRWDNKHLAVVFSIFFLLIQPFPPANAQQLRVSDNNRYLESGDGRPFFWLGDTAWELFHRLDREEANSYLENRAQKGFTVIQAAVLAELDGLGIPNPYGELPLENHNPGLPNDAYFDHVDYIVNKAEELGLYIGMLPTWGDKFNKKWGQGPEIFTPENAREYGRFLGQRYRNKPIIWILGGDRNPESSRHQEIITAMAEGLQEGDQGNHLITYHPQGDSNSAEWFHKTPWLDFNMFQSGHARADNKNYQMTLSNYHKVPQKPTLDGEPCYEDHPISWDPKNGWFHAFDARQAAYWSMLAGAMGHTYGNHNIWQMWEAGRKPISSARTPWQQAMDYPGAFQMGYMRSLFTSRPYTKLEPYQELVASDPLDSNAPARAAKARDNSFALIYIPHGQSITVQLSIFDDVTVDAWWYNPRMGESIHLKALEAGATHSFDPPADPRRGNDWILVLDRKSANLLPLQDHEATGQLK</sequence>
<dbReference type="EMBL" id="FXTH01000004">
    <property type="protein sequence ID" value="SMO52163.1"/>
    <property type="molecule type" value="Genomic_DNA"/>
</dbReference>
<gene>
    <name evidence="3" type="ORF">SAMN06265218_104181</name>
</gene>
<dbReference type="RefSeq" id="WP_142713696.1">
    <property type="nucleotide sequence ID" value="NZ_FXTH01000004.1"/>
</dbReference>
<dbReference type="PANTHER" id="PTHR37836:SF3">
    <property type="entry name" value="ENDOGLUCANASE"/>
    <property type="match status" value="1"/>
</dbReference>
<dbReference type="Gene3D" id="3.20.20.80">
    <property type="entry name" value="Glycosidases"/>
    <property type="match status" value="1"/>
</dbReference>
<evidence type="ECO:0000259" key="1">
    <source>
        <dbReference type="Pfam" id="PF12904"/>
    </source>
</evidence>
<keyword evidence="4" id="KW-1185">Reference proteome</keyword>
<dbReference type="InterPro" id="IPR025277">
    <property type="entry name" value="Apiosidase-like_cat_dom"/>
</dbReference>
<evidence type="ECO:0000313" key="3">
    <source>
        <dbReference type="EMBL" id="SMO52163.1"/>
    </source>
</evidence>
<dbReference type="AlphaFoldDB" id="A0A521BYC4"/>
<protein>
    <submittedName>
        <fullName evidence="3">Collagen-binding domain of a collagenase</fullName>
    </submittedName>
</protein>
<proteinExistence type="predicted"/>
<dbReference type="PANTHER" id="PTHR37836">
    <property type="entry name" value="LMO1036 PROTEIN"/>
    <property type="match status" value="1"/>
</dbReference>
<organism evidence="3 4">
    <name type="scientific">Fodinibius sediminis</name>
    <dbReference type="NCBI Taxonomy" id="1214077"/>
    <lineage>
        <taxon>Bacteria</taxon>
        <taxon>Pseudomonadati</taxon>
        <taxon>Balneolota</taxon>
        <taxon>Balneolia</taxon>
        <taxon>Balneolales</taxon>
        <taxon>Balneolaceae</taxon>
        <taxon>Fodinibius</taxon>
    </lineage>
</organism>
<evidence type="ECO:0000259" key="2">
    <source>
        <dbReference type="Pfam" id="PF13204"/>
    </source>
</evidence>
<dbReference type="Proteomes" id="UP000317593">
    <property type="component" value="Unassembled WGS sequence"/>
</dbReference>
<dbReference type="OrthoDB" id="59486at2"/>
<evidence type="ECO:0000313" key="4">
    <source>
        <dbReference type="Proteomes" id="UP000317593"/>
    </source>
</evidence>
<feature type="domain" description="Apiosidase-like catalytic" evidence="2">
    <location>
        <begin position="37"/>
        <end position="358"/>
    </location>
</feature>
<dbReference type="InterPro" id="IPR024749">
    <property type="entry name" value="Collagen-bd_put"/>
</dbReference>
<dbReference type="SUPFAM" id="SSF51445">
    <property type="entry name" value="(Trans)glycosidases"/>
    <property type="match status" value="1"/>
</dbReference>
<dbReference type="Pfam" id="PF13204">
    <property type="entry name" value="Apiosidase"/>
    <property type="match status" value="1"/>
</dbReference>
<dbReference type="InterPro" id="IPR017853">
    <property type="entry name" value="GH"/>
</dbReference>
<dbReference type="Pfam" id="PF12904">
    <property type="entry name" value="Collagen_bind_2"/>
    <property type="match status" value="1"/>
</dbReference>
<reference evidence="3 4" key="1">
    <citation type="submission" date="2017-05" db="EMBL/GenBank/DDBJ databases">
        <authorList>
            <person name="Varghese N."/>
            <person name="Submissions S."/>
        </authorList>
    </citation>
    <scope>NUCLEOTIDE SEQUENCE [LARGE SCALE GENOMIC DNA]</scope>
    <source>
        <strain evidence="3 4">DSM 21194</strain>
    </source>
</reference>
<feature type="domain" description="Putative collagen-binding" evidence="1">
    <location>
        <begin position="362"/>
        <end position="454"/>
    </location>
</feature>